<name>A0AAJ0MCR9_9PEZI</name>
<organism evidence="1 2">
    <name type="scientific">Lasiosphaeria hispida</name>
    <dbReference type="NCBI Taxonomy" id="260671"/>
    <lineage>
        <taxon>Eukaryota</taxon>
        <taxon>Fungi</taxon>
        <taxon>Dikarya</taxon>
        <taxon>Ascomycota</taxon>
        <taxon>Pezizomycotina</taxon>
        <taxon>Sordariomycetes</taxon>
        <taxon>Sordariomycetidae</taxon>
        <taxon>Sordariales</taxon>
        <taxon>Lasiosphaeriaceae</taxon>
        <taxon>Lasiosphaeria</taxon>
    </lineage>
</organism>
<gene>
    <name evidence="1" type="ORF">B0T25DRAFT_549214</name>
</gene>
<protein>
    <submittedName>
        <fullName evidence="1">Uncharacterized protein</fullName>
    </submittedName>
</protein>
<evidence type="ECO:0000313" key="2">
    <source>
        <dbReference type="Proteomes" id="UP001275084"/>
    </source>
</evidence>
<sequence length="168" mass="18760">MRQRGLHAQRYHEAPESHRLVHWTLVEAIGRLCRHQTVGAGAGSWECVVFPPRIVLLGSLSHLSIFLSFKQLKPRVIICNTSEGSPKPRGGLCPLSRGGDGRCGCRSCTKPRRCWVGGREIWGRWKEVLDAAKQILIQEAPPPPFFYSLQRDIGCGTREVCDIGSFGR</sequence>
<comment type="caution">
    <text evidence="1">The sequence shown here is derived from an EMBL/GenBank/DDBJ whole genome shotgun (WGS) entry which is preliminary data.</text>
</comment>
<dbReference type="EMBL" id="JAUIQD010000005">
    <property type="protein sequence ID" value="KAK3349914.1"/>
    <property type="molecule type" value="Genomic_DNA"/>
</dbReference>
<dbReference type="Proteomes" id="UP001275084">
    <property type="component" value="Unassembled WGS sequence"/>
</dbReference>
<accession>A0AAJ0MCR9</accession>
<reference evidence="1" key="2">
    <citation type="submission" date="2023-06" db="EMBL/GenBank/DDBJ databases">
        <authorList>
            <consortium name="Lawrence Berkeley National Laboratory"/>
            <person name="Haridas S."/>
            <person name="Hensen N."/>
            <person name="Bonometti L."/>
            <person name="Westerberg I."/>
            <person name="Brannstrom I.O."/>
            <person name="Guillou S."/>
            <person name="Cros-Aarteil S."/>
            <person name="Calhoun S."/>
            <person name="Kuo A."/>
            <person name="Mondo S."/>
            <person name="Pangilinan J."/>
            <person name="Riley R."/>
            <person name="Labutti K."/>
            <person name="Andreopoulos B."/>
            <person name="Lipzen A."/>
            <person name="Chen C."/>
            <person name="Yanf M."/>
            <person name="Daum C."/>
            <person name="Ng V."/>
            <person name="Clum A."/>
            <person name="Steindorff A."/>
            <person name="Ohm R."/>
            <person name="Martin F."/>
            <person name="Silar P."/>
            <person name="Natvig D."/>
            <person name="Lalanne C."/>
            <person name="Gautier V."/>
            <person name="Ament-Velasquez S.L."/>
            <person name="Kruys A."/>
            <person name="Hutchinson M.I."/>
            <person name="Powell A.J."/>
            <person name="Barry K."/>
            <person name="Miller A.N."/>
            <person name="Grigoriev I.V."/>
            <person name="Debuchy R."/>
            <person name="Gladieux P."/>
            <person name="Thoren M.H."/>
            <person name="Johannesson H."/>
        </authorList>
    </citation>
    <scope>NUCLEOTIDE SEQUENCE</scope>
    <source>
        <strain evidence="1">CBS 955.72</strain>
    </source>
</reference>
<proteinExistence type="predicted"/>
<keyword evidence="2" id="KW-1185">Reference proteome</keyword>
<dbReference type="AlphaFoldDB" id="A0AAJ0MCR9"/>
<evidence type="ECO:0000313" key="1">
    <source>
        <dbReference type="EMBL" id="KAK3349914.1"/>
    </source>
</evidence>
<reference evidence="1" key="1">
    <citation type="journal article" date="2023" name="Mol. Phylogenet. Evol.">
        <title>Genome-scale phylogeny and comparative genomics of the fungal order Sordariales.</title>
        <authorList>
            <person name="Hensen N."/>
            <person name="Bonometti L."/>
            <person name="Westerberg I."/>
            <person name="Brannstrom I.O."/>
            <person name="Guillou S."/>
            <person name="Cros-Aarteil S."/>
            <person name="Calhoun S."/>
            <person name="Haridas S."/>
            <person name="Kuo A."/>
            <person name="Mondo S."/>
            <person name="Pangilinan J."/>
            <person name="Riley R."/>
            <person name="LaButti K."/>
            <person name="Andreopoulos B."/>
            <person name="Lipzen A."/>
            <person name="Chen C."/>
            <person name="Yan M."/>
            <person name="Daum C."/>
            <person name="Ng V."/>
            <person name="Clum A."/>
            <person name="Steindorff A."/>
            <person name="Ohm R.A."/>
            <person name="Martin F."/>
            <person name="Silar P."/>
            <person name="Natvig D.O."/>
            <person name="Lalanne C."/>
            <person name="Gautier V."/>
            <person name="Ament-Velasquez S.L."/>
            <person name="Kruys A."/>
            <person name="Hutchinson M.I."/>
            <person name="Powell A.J."/>
            <person name="Barry K."/>
            <person name="Miller A.N."/>
            <person name="Grigoriev I.V."/>
            <person name="Debuchy R."/>
            <person name="Gladieux P."/>
            <person name="Hiltunen Thoren M."/>
            <person name="Johannesson H."/>
        </authorList>
    </citation>
    <scope>NUCLEOTIDE SEQUENCE</scope>
    <source>
        <strain evidence="1">CBS 955.72</strain>
    </source>
</reference>